<accession>A0ABR0CLZ3</accession>
<dbReference type="Proteomes" id="UP001291926">
    <property type="component" value="Unassembled WGS sequence"/>
</dbReference>
<reference evidence="1 2" key="1">
    <citation type="journal article" date="2023" name="bioRxiv">
        <title>Genome report: Whole genome sequence and annotation of Penstemon davidsonii.</title>
        <authorList>
            <person name="Ostevik K.L."/>
            <person name="Alabady M."/>
            <person name="Zhang M."/>
            <person name="Rausher M.D."/>
        </authorList>
    </citation>
    <scope>NUCLEOTIDE SEQUENCE [LARGE SCALE GENOMIC DNA]</scope>
    <source>
        <strain evidence="1">DNT005</strain>
        <tissue evidence="1">Whole leaf</tissue>
    </source>
</reference>
<comment type="caution">
    <text evidence="1">The sequence shown here is derived from an EMBL/GenBank/DDBJ whole genome shotgun (WGS) entry which is preliminary data.</text>
</comment>
<sequence length="145" mass="16598">MATAYAAIVSLIHLIDEQIPIYIARRPTIFSKKQLEEIKYLKEKACFIQDHLESHSHKDRGSNEAQDLDRRIVDASYAASDIIESHIVNDIMDQEKETAFQSCVEAILHVSEVVQNVIQDVDYIVKEMLEIEDLHPNNLTPVDHS</sequence>
<keyword evidence="2" id="KW-1185">Reference proteome</keyword>
<dbReference type="EMBL" id="JAYDYQ010002688">
    <property type="protein sequence ID" value="KAK4478012.1"/>
    <property type="molecule type" value="Genomic_DNA"/>
</dbReference>
<evidence type="ECO:0000313" key="2">
    <source>
        <dbReference type="Proteomes" id="UP001291926"/>
    </source>
</evidence>
<dbReference type="Gene3D" id="1.20.5.4130">
    <property type="match status" value="1"/>
</dbReference>
<protein>
    <submittedName>
        <fullName evidence="1">Uncharacterized protein</fullName>
    </submittedName>
</protein>
<name>A0ABR0CLZ3_9LAMI</name>
<gene>
    <name evidence="1" type="ORF">RD792_017277</name>
</gene>
<proteinExistence type="predicted"/>
<evidence type="ECO:0000313" key="1">
    <source>
        <dbReference type="EMBL" id="KAK4478012.1"/>
    </source>
</evidence>
<organism evidence="1 2">
    <name type="scientific">Penstemon davidsonii</name>
    <dbReference type="NCBI Taxonomy" id="160366"/>
    <lineage>
        <taxon>Eukaryota</taxon>
        <taxon>Viridiplantae</taxon>
        <taxon>Streptophyta</taxon>
        <taxon>Embryophyta</taxon>
        <taxon>Tracheophyta</taxon>
        <taxon>Spermatophyta</taxon>
        <taxon>Magnoliopsida</taxon>
        <taxon>eudicotyledons</taxon>
        <taxon>Gunneridae</taxon>
        <taxon>Pentapetalae</taxon>
        <taxon>asterids</taxon>
        <taxon>lamiids</taxon>
        <taxon>Lamiales</taxon>
        <taxon>Plantaginaceae</taxon>
        <taxon>Cheloneae</taxon>
        <taxon>Penstemon</taxon>
    </lineage>
</organism>